<comment type="caution">
    <text evidence="3">The sequence shown here is derived from an EMBL/GenBank/DDBJ whole genome shotgun (WGS) entry which is preliminary data.</text>
</comment>
<evidence type="ECO:0000259" key="2">
    <source>
        <dbReference type="Pfam" id="PF00156"/>
    </source>
</evidence>
<dbReference type="EMBL" id="JAFBCV010000014">
    <property type="protein sequence ID" value="MBM7840433.1"/>
    <property type="molecule type" value="Genomic_DNA"/>
</dbReference>
<dbReference type="PANTHER" id="PTHR47505:SF1">
    <property type="entry name" value="DNA UTILIZATION PROTEIN YHGH"/>
    <property type="match status" value="1"/>
</dbReference>
<dbReference type="PANTHER" id="PTHR47505">
    <property type="entry name" value="DNA UTILIZATION PROTEIN YHGH"/>
    <property type="match status" value="1"/>
</dbReference>
<accession>A0ABS2SY53</accession>
<dbReference type="InterPro" id="IPR029057">
    <property type="entry name" value="PRTase-like"/>
</dbReference>
<evidence type="ECO:0000313" key="4">
    <source>
        <dbReference type="Proteomes" id="UP001179280"/>
    </source>
</evidence>
<dbReference type="CDD" id="cd06223">
    <property type="entry name" value="PRTases_typeI"/>
    <property type="match status" value="1"/>
</dbReference>
<dbReference type="Proteomes" id="UP001179280">
    <property type="component" value="Unassembled WGS sequence"/>
</dbReference>
<reference evidence="3" key="1">
    <citation type="submission" date="2021-01" db="EMBL/GenBank/DDBJ databases">
        <title>Genomic Encyclopedia of Type Strains, Phase IV (KMG-IV): sequencing the most valuable type-strain genomes for metagenomic binning, comparative biology and taxonomic classification.</title>
        <authorList>
            <person name="Goeker M."/>
        </authorList>
    </citation>
    <scope>NUCLEOTIDE SEQUENCE</scope>
    <source>
        <strain evidence="3">DSM 21943</strain>
    </source>
</reference>
<feature type="domain" description="Phosphoribosyltransferase" evidence="2">
    <location>
        <begin position="118"/>
        <end position="231"/>
    </location>
</feature>
<name>A0ABS2SY53_9BACI</name>
<proteinExistence type="inferred from homology"/>
<evidence type="ECO:0000256" key="1">
    <source>
        <dbReference type="ARBA" id="ARBA00008007"/>
    </source>
</evidence>
<comment type="similarity">
    <text evidence="1">Belongs to the ComF/GntX family.</text>
</comment>
<dbReference type="SUPFAM" id="SSF53271">
    <property type="entry name" value="PRTase-like"/>
    <property type="match status" value="1"/>
</dbReference>
<dbReference type="Gene3D" id="3.40.50.2020">
    <property type="match status" value="1"/>
</dbReference>
<sequence length="233" mass="26814">MNHCLICQKSYWHETTIRSLFTQSKNNICSACKNKFELAEGCNRCSKKIRISREAQTTCTDCMRWKYLSHGDPLILNRSIYRYNSFMKNVLAQFKYRGDVALGAIFQSEIESIISTTFKGYEVTIIPLTKRGLETRGFNQVEQLIPSLGWHSCIERMISNDDKKQSKKTRAERINWFQNNPFYIKKQEIPLIKGKNYLIIDDIYTTGVTVRLAAICLLNAGAQSVTSLTLARS</sequence>
<dbReference type="Pfam" id="PF00156">
    <property type="entry name" value="Pribosyltran"/>
    <property type="match status" value="1"/>
</dbReference>
<organism evidence="3 4">
    <name type="scientific">Shouchella xiaoxiensis</name>
    <dbReference type="NCBI Taxonomy" id="766895"/>
    <lineage>
        <taxon>Bacteria</taxon>
        <taxon>Bacillati</taxon>
        <taxon>Bacillota</taxon>
        <taxon>Bacilli</taxon>
        <taxon>Bacillales</taxon>
        <taxon>Bacillaceae</taxon>
        <taxon>Shouchella</taxon>
    </lineage>
</organism>
<dbReference type="InterPro" id="IPR051910">
    <property type="entry name" value="ComF/GntX_DNA_util-trans"/>
</dbReference>
<gene>
    <name evidence="3" type="ORF">JOC54_003725</name>
</gene>
<keyword evidence="4" id="KW-1185">Reference proteome</keyword>
<dbReference type="RefSeq" id="WP_204468034.1">
    <property type="nucleotide sequence ID" value="NZ_JAFBCV010000014.1"/>
</dbReference>
<protein>
    <submittedName>
        <fullName evidence="3">Competence protein ComFC</fullName>
    </submittedName>
</protein>
<dbReference type="InterPro" id="IPR000836">
    <property type="entry name" value="PRTase_dom"/>
</dbReference>
<evidence type="ECO:0000313" key="3">
    <source>
        <dbReference type="EMBL" id="MBM7840433.1"/>
    </source>
</evidence>